<dbReference type="GO" id="GO:0003824">
    <property type="term" value="F:catalytic activity"/>
    <property type="evidence" value="ECO:0007669"/>
    <property type="project" value="InterPro"/>
</dbReference>
<dbReference type="Gene3D" id="3.20.110.20">
    <property type="match status" value="1"/>
</dbReference>
<evidence type="ECO:0000256" key="2">
    <source>
        <dbReference type="ARBA" id="ARBA00023277"/>
    </source>
</evidence>
<feature type="domain" description="Glycoside hydrolase family 57 N-terminal" evidence="3">
    <location>
        <begin position="10"/>
        <end position="257"/>
    </location>
</feature>
<reference evidence="4 5" key="1">
    <citation type="journal article" date="2016" name="Nat. Commun.">
        <title>Thousands of microbial genomes shed light on interconnected biogeochemical processes in an aquifer system.</title>
        <authorList>
            <person name="Anantharaman K."/>
            <person name="Brown C.T."/>
            <person name="Hug L.A."/>
            <person name="Sharon I."/>
            <person name="Castelle C.J."/>
            <person name="Probst A.J."/>
            <person name="Thomas B.C."/>
            <person name="Singh A."/>
            <person name="Wilkins M.J."/>
            <person name="Karaoz U."/>
            <person name="Brodie E.L."/>
            <person name="Williams K.H."/>
            <person name="Hubbard S.S."/>
            <person name="Banfield J.F."/>
        </authorList>
    </citation>
    <scope>NUCLEOTIDE SEQUENCE [LARGE SCALE GENOMIC DNA]</scope>
</reference>
<dbReference type="InterPro" id="IPR011330">
    <property type="entry name" value="Glyco_hydro/deAcase_b/a-brl"/>
</dbReference>
<dbReference type="EMBL" id="MEWA01000005">
    <property type="protein sequence ID" value="OGC70447.1"/>
    <property type="molecule type" value="Genomic_DNA"/>
</dbReference>
<keyword evidence="2" id="KW-0119">Carbohydrate metabolism</keyword>
<dbReference type="AlphaFoldDB" id="A0A1F4WLY9"/>
<comment type="similarity">
    <text evidence="1">Belongs to the glycosyl hydrolase 57 family.</text>
</comment>
<name>A0A1F4WLY9_UNCKA</name>
<proteinExistence type="inferred from homology"/>
<sequence length="413" mass="47069">MNLAFVLHLYQPTTQSESAFRAVVAECYLPLLKLLKNKNNCAFTLNVSLGILEQFEKYGYDELLHLLKDLVESEKVELTGSAAYHPLLTKLSEDYVYQQIILDEYALGYYFGSHQGFEGENSILIKNIKGFFSPEMAINKDLIKVLDDLKYEWVLADSSAIVEKKNTCLYKLGDLHTSIVARDTALSNMLAFKRDSNVDDVVHYIMNDVADQESVVVVLDGETFGHHNKEGILLLELLIEKLHQINVDIVTVSTMIAGTESETIDDINETTWAFTPDKPKDIYRFWNINGNEIHSLFWKLHKIVTDPAVLPVINIFEEGNETVPIWIPAELKAINNAKYAEIITLQLEILKSMQSDKFWWASNMTVYDKLLYSPIMIENAVVIYQNIADMINDEKISTEIKDICSKILGNIVR</sequence>
<dbReference type="PANTHER" id="PTHR36306:SF1">
    <property type="entry name" value="ALPHA-AMYLASE-RELATED"/>
    <property type="match status" value="1"/>
</dbReference>
<organism evidence="4 5">
    <name type="scientific">candidate division WWE3 bacterium RIFOXYC1_FULL_39_7</name>
    <dbReference type="NCBI Taxonomy" id="1802643"/>
    <lineage>
        <taxon>Bacteria</taxon>
        <taxon>Katanobacteria</taxon>
    </lineage>
</organism>
<dbReference type="InterPro" id="IPR004300">
    <property type="entry name" value="Glyco_hydro_57_N"/>
</dbReference>
<evidence type="ECO:0000313" key="4">
    <source>
        <dbReference type="EMBL" id="OGC70447.1"/>
    </source>
</evidence>
<comment type="caution">
    <text evidence="4">The sequence shown here is derived from an EMBL/GenBank/DDBJ whole genome shotgun (WGS) entry which is preliminary data.</text>
</comment>
<dbReference type="Proteomes" id="UP000179113">
    <property type="component" value="Unassembled WGS sequence"/>
</dbReference>
<accession>A0A1F4WLY9</accession>
<dbReference type="PANTHER" id="PTHR36306">
    <property type="entry name" value="ALPHA-AMYLASE-RELATED-RELATED"/>
    <property type="match status" value="1"/>
</dbReference>
<dbReference type="InterPro" id="IPR052046">
    <property type="entry name" value="GH57_Enzymes"/>
</dbReference>
<dbReference type="SUPFAM" id="SSF88713">
    <property type="entry name" value="Glycoside hydrolase/deacetylase"/>
    <property type="match status" value="1"/>
</dbReference>
<evidence type="ECO:0000256" key="1">
    <source>
        <dbReference type="ARBA" id="ARBA00006821"/>
    </source>
</evidence>
<evidence type="ECO:0000259" key="3">
    <source>
        <dbReference type="Pfam" id="PF03065"/>
    </source>
</evidence>
<evidence type="ECO:0000313" key="5">
    <source>
        <dbReference type="Proteomes" id="UP000179113"/>
    </source>
</evidence>
<dbReference type="GO" id="GO:0005975">
    <property type="term" value="P:carbohydrate metabolic process"/>
    <property type="evidence" value="ECO:0007669"/>
    <property type="project" value="InterPro"/>
</dbReference>
<gene>
    <name evidence="4" type="ORF">A2415_02580</name>
</gene>
<protein>
    <recommendedName>
        <fullName evidence="3">Glycoside hydrolase family 57 N-terminal domain-containing protein</fullName>
    </recommendedName>
</protein>
<dbReference type="Pfam" id="PF03065">
    <property type="entry name" value="Glyco_hydro_57"/>
    <property type="match status" value="1"/>
</dbReference>